<dbReference type="GO" id="GO:0006313">
    <property type="term" value="P:DNA transposition"/>
    <property type="evidence" value="ECO:0007669"/>
    <property type="project" value="InterPro"/>
</dbReference>
<dbReference type="GO" id="GO:0003677">
    <property type="term" value="F:DNA binding"/>
    <property type="evidence" value="ECO:0007669"/>
    <property type="project" value="InterPro"/>
</dbReference>
<dbReference type="InterPro" id="IPR012337">
    <property type="entry name" value="RNaseH-like_sf"/>
</dbReference>
<name>I4W0K0_9GAMM</name>
<sequence length="69" mass="7982">YSSWQRGTNENTNGLIRQYLPKGCDLSVYSDADIQAIEDKLNQRPRKRLDFRTPQHVFDASLNRGALRS</sequence>
<dbReference type="Proteomes" id="UP000003226">
    <property type="component" value="Unassembled WGS sequence"/>
</dbReference>
<dbReference type="eggNOG" id="COG2826">
    <property type="taxonomic scope" value="Bacteria"/>
</dbReference>
<evidence type="ECO:0000313" key="2">
    <source>
        <dbReference type="Proteomes" id="UP000003226"/>
    </source>
</evidence>
<evidence type="ECO:0000313" key="1">
    <source>
        <dbReference type="EMBL" id="EIL92991.1"/>
    </source>
</evidence>
<reference evidence="1 2" key="1">
    <citation type="journal article" date="2012" name="J. Bacteriol.">
        <title>Genome sequences for six rhodanobacter strains, isolated from soils and the terrestrial subsurface, with variable denitrification capabilities.</title>
        <authorList>
            <person name="Kostka J.E."/>
            <person name="Green S.J."/>
            <person name="Rishishwar L."/>
            <person name="Prakash O."/>
            <person name="Katz L.S."/>
            <person name="Marino-Ramirez L."/>
            <person name="Jordan I.K."/>
            <person name="Munk C."/>
            <person name="Ivanova N."/>
            <person name="Mikhailova N."/>
            <person name="Watson D.B."/>
            <person name="Brown S.D."/>
            <person name="Palumbo A.V."/>
            <person name="Brooks S.C."/>
        </authorList>
    </citation>
    <scope>NUCLEOTIDE SEQUENCE [LARGE SCALE GENOMIC DNA]</scope>
    <source>
        <strain evidence="1 2">B39</strain>
    </source>
</reference>
<comment type="caution">
    <text evidence="1">The sequence shown here is derived from an EMBL/GenBank/DDBJ whole genome shotgun (WGS) entry which is preliminary data.</text>
</comment>
<organism evidence="1 2">
    <name type="scientific">Rhodanobacter spathiphylli B39</name>
    <dbReference type="NCBI Taxonomy" id="1163407"/>
    <lineage>
        <taxon>Bacteria</taxon>
        <taxon>Pseudomonadati</taxon>
        <taxon>Pseudomonadota</taxon>
        <taxon>Gammaproteobacteria</taxon>
        <taxon>Lysobacterales</taxon>
        <taxon>Rhodanobacteraceae</taxon>
        <taxon>Rhodanobacter</taxon>
    </lineage>
</organism>
<feature type="non-terminal residue" evidence="1">
    <location>
        <position position="1"/>
    </location>
</feature>
<dbReference type="PROSITE" id="PS01043">
    <property type="entry name" value="TRANSPOSASE_IS30"/>
    <property type="match status" value="1"/>
</dbReference>
<gene>
    <name evidence="1" type="ORF">UU7_09957</name>
</gene>
<dbReference type="AlphaFoldDB" id="I4W0K0"/>
<keyword evidence="2" id="KW-1185">Reference proteome</keyword>
<proteinExistence type="predicted"/>
<dbReference type="InterPro" id="IPR051917">
    <property type="entry name" value="Transposase-Integrase"/>
</dbReference>
<dbReference type="GO" id="GO:0005829">
    <property type="term" value="C:cytosol"/>
    <property type="evidence" value="ECO:0007669"/>
    <property type="project" value="TreeGrafter"/>
</dbReference>
<dbReference type="InterPro" id="IPR001598">
    <property type="entry name" value="Transposase_IS30_CS"/>
</dbReference>
<dbReference type="PANTHER" id="PTHR10948">
    <property type="entry name" value="TRANSPOSASE"/>
    <property type="match status" value="1"/>
</dbReference>
<dbReference type="PANTHER" id="PTHR10948:SF23">
    <property type="entry name" value="TRANSPOSASE INSI FOR INSERTION SEQUENCE ELEMENT IS30A-RELATED"/>
    <property type="match status" value="1"/>
</dbReference>
<accession>I4W0K0</accession>
<dbReference type="SUPFAM" id="SSF53098">
    <property type="entry name" value="Ribonuclease H-like"/>
    <property type="match status" value="1"/>
</dbReference>
<protein>
    <submittedName>
        <fullName evidence="1">Integrase catalytic subunit</fullName>
    </submittedName>
</protein>
<dbReference type="EMBL" id="AJXT01000027">
    <property type="protein sequence ID" value="EIL92991.1"/>
    <property type="molecule type" value="Genomic_DNA"/>
</dbReference>
<dbReference type="GO" id="GO:0004803">
    <property type="term" value="F:transposase activity"/>
    <property type="evidence" value="ECO:0007669"/>
    <property type="project" value="InterPro"/>
</dbReference>